<sequence length="146" mass="15744">MNPFLHLLLRLLMRLLLRLPRLLLLRLPRLHVLHGHRQQLGACLRIARVTPAAPASTSLPVPVLALVLAADTGGIGHAAVAVEGVEEAALLRAVFGQPELVVVGDGSVQTAVDHVQLVDQHLLRRPASSLSLRLVRLPEHLSDALV</sequence>
<evidence type="ECO:0008006" key="4">
    <source>
        <dbReference type="Google" id="ProtNLM"/>
    </source>
</evidence>
<dbReference type="AlphaFoldDB" id="A0A836CKC1"/>
<evidence type="ECO:0000313" key="3">
    <source>
        <dbReference type="Proteomes" id="UP000664859"/>
    </source>
</evidence>
<feature type="signal peptide" evidence="1">
    <location>
        <begin position="1"/>
        <end position="18"/>
    </location>
</feature>
<evidence type="ECO:0000256" key="1">
    <source>
        <dbReference type="SAM" id="SignalP"/>
    </source>
</evidence>
<dbReference type="EMBL" id="JAFCMP010000109">
    <property type="protein sequence ID" value="KAG5186611.1"/>
    <property type="molecule type" value="Genomic_DNA"/>
</dbReference>
<feature type="non-terminal residue" evidence="2">
    <location>
        <position position="146"/>
    </location>
</feature>
<gene>
    <name evidence="2" type="ORF">JKP88DRAFT_207430</name>
</gene>
<feature type="chain" id="PRO_5032276980" description="Secreted protein" evidence="1">
    <location>
        <begin position="19"/>
        <end position="146"/>
    </location>
</feature>
<keyword evidence="1" id="KW-0732">Signal</keyword>
<proteinExistence type="predicted"/>
<evidence type="ECO:0000313" key="2">
    <source>
        <dbReference type="EMBL" id="KAG5186611.1"/>
    </source>
</evidence>
<protein>
    <recommendedName>
        <fullName evidence="4">Secreted protein</fullName>
    </recommendedName>
</protein>
<organism evidence="2 3">
    <name type="scientific">Tribonema minus</name>
    <dbReference type="NCBI Taxonomy" id="303371"/>
    <lineage>
        <taxon>Eukaryota</taxon>
        <taxon>Sar</taxon>
        <taxon>Stramenopiles</taxon>
        <taxon>Ochrophyta</taxon>
        <taxon>PX clade</taxon>
        <taxon>Xanthophyceae</taxon>
        <taxon>Tribonematales</taxon>
        <taxon>Tribonemataceae</taxon>
        <taxon>Tribonema</taxon>
    </lineage>
</organism>
<keyword evidence="3" id="KW-1185">Reference proteome</keyword>
<comment type="caution">
    <text evidence="2">The sequence shown here is derived from an EMBL/GenBank/DDBJ whole genome shotgun (WGS) entry which is preliminary data.</text>
</comment>
<dbReference type="Proteomes" id="UP000664859">
    <property type="component" value="Unassembled WGS sequence"/>
</dbReference>
<name>A0A836CKC1_9STRA</name>
<reference evidence="2" key="1">
    <citation type="submission" date="2021-02" db="EMBL/GenBank/DDBJ databases">
        <title>First Annotated Genome of the Yellow-green Alga Tribonema minus.</title>
        <authorList>
            <person name="Mahan K.M."/>
        </authorList>
    </citation>
    <scope>NUCLEOTIDE SEQUENCE</scope>
    <source>
        <strain evidence="2">UTEX B ZZ1240</strain>
    </source>
</reference>
<accession>A0A836CKC1</accession>